<evidence type="ECO:0000256" key="2">
    <source>
        <dbReference type="ARBA" id="ARBA00022692"/>
    </source>
</evidence>
<gene>
    <name evidence="6" type="ORF">P280DRAFT_470430</name>
</gene>
<dbReference type="Gene3D" id="1.20.120.550">
    <property type="entry name" value="Membrane associated eicosanoid/glutathione metabolism-like domain"/>
    <property type="match status" value="1"/>
</dbReference>
<protein>
    <recommendedName>
        <fullName evidence="8">Membrane-associated proteins in eicosanoid and glutathione metabolism</fullName>
    </recommendedName>
</protein>
<accession>A0A6A6RWA3</accession>
<keyword evidence="4 5" id="KW-0472">Membrane</keyword>
<dbReference type="Proteomes" id="UP000799753">
    <property type="component" value="Unassembled WGS sequence"/>
</dbReference>
<feature type="transmembrane region" description="Helical" evidence="5">
    <location>
        <begin position="101"/>
        <end position="120"/>
    </location>
</feature>
<dbReference type="InterPro" id="IPR023352">
    <property type="entry name" value="MAPEG-like_dom_sf"/>
</dbReference>
<proteinExistence type="predicted"/>
<evidence type="ECO:0008006" key="8">
    <source>
        <dbReference type="Google" id="ProtNLM"/>
    </source>
</evidence>
<keyword evidence="3 5" id="KW-1133">Transmembrane helix</keyword>
<keyword evidence="2 5" id="KW-0812">Transmembrane</keyword>
<evidence type="ECO:0000256" key="4">
    <source>
        <dbReference type="ARBA" id="ARBA00023136"/>
    </source>
</evidence>
<dbReference type="AlphaFoldDB" id="A0A6A6RWA3"/>
<evidence type="ECO:0000313" key="6">
    <source>
        <dbReference type="EMBL" id="KAF2639816.1"/>
    </source>
</evidence>
<dbReference type="SUPFAM" id="SSF161084">
    <property type="entry name" value="MAPEG domain-like"/>
    <property type="match status" value="1"/>
</dbReference>
<evidence type="ECO:0000256" key="3">
    <source>
        <dbReference type="ARBA" id="ARBA00022989"/>
    </source>
</evidence>
<evidence type="ECO:0000256" key="5">
    <source>
        <dbReference type="SAM" id="Phobius"/>
    </source>
</evidence>
<organism evidence="6 7">
    <name type="scientific">Massarina eburnea CBS 473.64</name>
    <dbReference type="NCBI Taxonomy" id="1395130"/>
    <lineage>
        <taxon>Eukaryota</taxon>
        <taxon>Fungi</taxon>
        <taxon>Dikarya</taxon>
        <taxon>Ascomycota</taxon>
        <taxon>Pezizomycotina</taxon>
        <taxon>Dothideomycetes</taxon>
        <taxon>Pleosporomycetidae</taxon>
        <taxon>Pleosporales</taxon>
        <taxon>Massarineae</taxon>
        <taxon>Massarinaceae</taxon>
        <taxon>Massarina</taxon>
    </lineage>
</organism>
<evidence type="ECO:0000313" key="7">
    <source>
        <dbReference type="Proteomes" id="UP000799753"/>
    </source>
</evidence>
<dbReference type="PANTHER" id="PTHR35371">
    <property type="entry name" value="INNER MEMBRANE PROTEIN"/>
    <property type="match status" value="1"/>
</dbReference>
<dbReference type="Pfam" id="PF01124">
    <property type="entry name" value="MAPEG"/>
    <property type="match status" value="1"/>
</dbReference>
<name>A0A6A6RWA3_9PLEO</name>
<dbReference type="EMBL" id="MU006786">
    <property type="protein sequence ID" value="KAF2639816.1"/>
    <property type="molecule type" value="Genomic_DNA"/>
</dbReference>
<dbReference type="GO" id="GO:0016020">
    <property type="term" value="C:membrane"/>
    <property type="evidence" value="ECO:0007669"/>
    <property type="project" value="UniProtKB-SubCell"/>
</dbReference>
<keyword evidence="7" id="KW-1185">Reference proteome</keyword>
<feature type="transmembrane region" description="Helical" evidence="5">
    <location>
        <begin position="132"/>
        <end position="150"/>
    </location>
</feature>
<sequence>MPSFLDTYNPSILAVPAYYILSLAPHTYALTVATQGKISTWDNRNPRSSDLKTKVKERLDAETFAKYERAEACHANGMENLPLFTAAIILGNMAGLKKDGWGGLAGFAGTFLAVRVAYTAVYLNHTTQGPTWARSALYFAGVGTCFRILFKAAKALGGGSGVGL</sequence>
<evidence type="ECO:0000256" key="1">
    <source>
        <dbReference type="ARBA" id="ARBA00004370"/>
    </source>
</evidence>
<reference evidence="6" key="1">
    <citation type="journal article" date="2020" name="Stud. Mycol.">
        <title>101 Dothideomycetes genomes: a test case for predicting lifestyles and emergence of pathogens.</title>
        <authorList>
            <person name="Haridas S."/>
            <person name="Albert R."/>
            <person name="Binder M."/>
            <person name="Bloem J."/>
            <person name="Labutti K."/>
            <person name="Salamov A."/>
            <person name="Andreopoulos B."/>
            <person name="Baker S."/>
            <person name="Barry K."/>
            <person name="Bills G."/>
            <person name="Bluhm B."/>
            <person name="Cannon C."/>
            <person name="Castanera R."/>
            <person name="Culley D."/>
            <person name="Daum C."/>
            <person name="Ezra D."/>
            <person name="Gonzalez J."/>
            <person name="Henrissat B."/>
            <person name="Kuo A."/>
            <person name="Liang C."/>
            <person name="Lipzen A."/>
            <person name="Lutzoni F."/>
            <person name="Magnuson J."/>
            <person name="Mondo S."/>
            <person name="Nolan M."/>
            <person name="Ohm R."/>
            <person name="Pangilinan J."/>
            <person name="Park H.-J."/>
            <person name="Ramirez L."/>
            <person name="Alfaro M."/>
            <person name="Sun H."/>
            <person name="Tritt A."/>
            <person name="Yoshinaga Y."/>
            <person name="Zwiers L.-H."/>
            <person name="Turgeon B."/>
            <person name="Goodwin S."/>
            <person name="Spatafora J."/>
            <person name="Crous P."/>
            <person name="Grigoriev I."/>
        </authorList>
    </citation>
    <scope>NUCLEOTIDE SEQUENCE</scope>
    <source>
        <strain evidence="6">CBS 473.64</strain>
    </source>
</reference>
<dbReference type="OrthoDB" id="2122304at2759"/>
<dbReference type="PANTHER" id="PTHR35371:SF1">
    <property type="entry name" value="BLR7753 PROTEIN"/>
    <property type="match status" value="1"/>
</dbReference>
<comment type="subcellular location">
    <subcellularLocation>
        <location evidence="1">Membrane</location>
    </subcellularLocation>
</comment>
<dbReference type="InterPro" id="IPR001129">
    <property type="entry name" value="Membr-assoc_MAPEG"/>
</dbReference>